<organism evidence="2 3">
    <name type="scientific">Sesamum angolense</name>
    <dbReference type="NCBI Taxonomy" id="2727404"/>
    <lineage>
        <taxon>Eukaryota</taxon>
        <taxon>Viridiplantae</taxon>
        <taxon>Streptophyta</taxon>
        <taxon>Embryophyta</taxon>
        <taxon>Tracheophyta</taxon>
        <taxon>Spermatophyta</taxon>
        <taxon>Magnoliopsida</taxon>
        <taxon>eudicotyledons</taxon>
        <taxon>Gunneridae</taxon>
        <taxon>Pentapetalae</taxon>
        <taxon>asterids</taxon>
        <taxon>lamiids</taxon>
        <taxon>Lamiales</taxon>
        <taxon>Pedaliaceae</taxon>
        <taxon>Sesamum</taxon>
    </lineage>
</organism>
<evidence type="ECO:0000313" key="2">
    <source>
        <dbReference type="EMBL" id="KAK4411158.1"/>
    </source>
</evidence>
<dbReference type="AlphaFoldDB" id="A0AAE1XG33"/>
<sequence>MARGAKSGTGLARGMHTLLQHSQTVPQHKLLQGPEKRMCQSSRKTEGELGEIICIASSPRAVAVSLVSTYASGQRKWLQFVYGCMGMAPEIED</sequence>
<accession>A0AAE1XG33</accession>
<feature type="region of interest" description="Disordered" evidence="1">
    <location>
        <begin position="23"/>
        <end position="42"/>
    </location>
</feature>
<protein>
    <submittedName>
        <fullName evidence="2">Uncharacterized protein</fullName>
    </submittedName>
</protein>
<reference evidence="2" key="1">
    <citation type="submission" date="2020-06" db="EMBL/GenBank/DDBJ databases">
        <authorList>
            <person name="Li T."/>
            <person name="Hu X."/>
            <person name="Zhang T."/>
            <person name="Song X."/>
            <person name="Zhang H."/>
            <person name="Dai N."/>
            <person name="Sheng W."/>
            <person name="Hou X."/>
            <person name="Wei L."/>
        </authorList>
    </citation>
    <scope>NUCLEOTIDE SEQUENCE</scope>
    <source>
        <strain evidence="2">K16</strain>
        <tissue evidence="2">Leaf</tissue>
    </source>
</reference>
<dbReference type="Proteomes" id="UP001289374">
    <property type="component" value="Unassembled WGS sequence"/>
</dbReference>
<keyword evidence="3" id="KW-1185">Reference proteome</keyword>
<proteinExistence type="predicted"/>
<dbReference type="EMBL" id="JACGWL010000001">
    <property type="protein sequence ID" value="KAK4411158.1"/>
    <property type="molecule type" value="Genomic_DNA"/>
</dbReference>
<reference evidence="2" key="2">
    <citation type="journal article" date="2024" name="Plant">
        <title>Genomic evolution and insights into agronomic trait innovations of Sesamum species.</title>
        <authorList>
            <person name="Miao H."/>
            <person name="Wang L."/>
            <person name="Qu L."/>
            <person name="Liu H."/>
            <person name="Sun Y."/>
            <person name="Le M."/>
            <person name="Wang Q."/>
            <person name="Wei S."/>
            <person name="Zheng Y."/>
            <person name="Lin W."/>
            <person name="Duan Y."/>
            <person name="Cao H."/>
            <person name="Xiong S."/>
            <person name="Wang X."/>
            <person name="Wei L."/>
            <person name="Li C."/>
            <person name="Ma Q."/>
            <person name="Ju M."/>
            <person name="Zhao R."/>
            <person name="Li G."/>
            <person name="Mu C."/>
            <person name="Tian Q."/>
            <person name="Mei H."/>
            <person name="Zhang T."/>
            <person name="Gao T."/>
            <person name="Zhang H."/>
        </authorList>
    </citation>
    <scope>NUCLEOTIDE SEQUENCE</scope>
    <source>
        <strain evidence="2">K16</strain>
    </source>
</reference>
<evidence type="ECO:0000313" key="3">
    <source>
        <dbReference type="Proteomes" id="UP001289374"/>
    </source>
</evidence>
<evidence type="ECO:0000256" key="1">
    <source>
        <dbReference type="SAM" id="MobiDB-lite"/>
    </source>
</evidence>
<comment type="caution">
    <text evidence="2">The sequence shown here is derived from an EMBL/GenBank/DDBJ whole genome shotgun (WGS) entry which is preliminary data.</text>
</comment>
<gene>
    <name evidence="2" type="ORF">Sango_0188800</name>
</gene>
<name>A0AAE1XG33_9LAMI</name>